<reference evidence="4 6" key="2">
    <citation type="submission" date="2019-08" db="EMBL/GenBank/DDBJ databases">
        <title>Bacillus genomes from the desert of Cuatro Cienegas, Coahuila.</title>
        <authorList>
            <person name="Olmedo-Alvarez G."/>
        </authorList>
    </citation>
    <scope>NUCLEOTIDE SEQUENCE [LARGE SCALE GENOMIC DNA]</scope>
    <source>
        <strain evidence="4 6">CH88_3T</strain>
    </source>
</reference>
<organism evidence="4 6">
    <name type="scientific">Sutcliffiella horikoshii</name>
    <dbReference type="NCBI Taxonomy" id="79883"/>
    <lineage>
        <taxon>Bacteria</taxon>
        <taxon>Bacillati</taxon>
        <taxon>Bacillota</taxon>
        <taxon>Bacilli</taxon>
        <taxon>Bacillales</taxon>
        <taxon>Bacillaceae</taxon>
        <taxon>Sutcliffiella</taxon>
    </lineage>
</organism>
<evidence type="ECO:0000256" key="2">
    <source>
        <dbReference type="SAM" id="Coils"/>
    </source>
</evidence>
<dbReference type="KEGG" id="bhk:B4U37_17855"/>
<gene>
    <name evidence="3" type="ORF">B4U37_17855</name>
    <name evidence="4" type="ORF">FZC74_09050</name>
</gene>
<proteinExistence type="inferred from homology"/>
<keyword evidence="2" id="KW-0175">Coiled coil</keyword>
<dbReference type="GeneID" id="96740270"/>
<evidence type="ECO:0000313" key="4">
    <source>
        <dbReference type="EMBL" id="TYS60270.1"/>
    </source>
</evidence>
<feature type="coiled-coil region" evidence="2">
    <location>
        <begin position="90"/>
        <end position="138"/>
    </location>
</feature>
<evidence type="ECO:0000313" key="3">
    <source>
        <dbReference type="EMBL" id="ART77780.1"/>
    </source>
</evidence>
<dbReference type="Proteomes" id="UP000195573">
    <property type="component" value="Chromosome"/>
</dbReference>
<reference evidence="3 5" key="1">
    <citation type="submission" date="2017-04" db="EMBL/GenBank/DDBJ databases">
        <title>Complete Genome Sequence of the Bacillus horikoshii 20a strain from Cuatro Cienegas, Coahuila, Mexico.</title>
        <authorList>
            <person name="Zarza E."/>
            <person name="Alcaraz L.D."/>
            <person name="Aguilar-Salinas B."/>
            <person name="Islas A."/>
            <person name="Olmedo-Alvarez G."/>
        </authorList>
    </citation>
    <scope>NUCLEOTIDE SEQUENCE [LARGE SCALE GENOMIC DNA]</scope>
    <source>
        <strain evidence="3 5">20a</strain>
    </source>
</reference>
<name>A0A1Y0CQX0_9BACI</name>
<evidence type="ECO:0000313" key="5">
    <source>
        <dbReference type="Proteomes" id="UP000195573"/>
    </source>
</evidence>
<dbReference type="Proteomes" id="UP000323393">
    <property type="component" value="Unassembled WGS sequence"/>
</dbReference>
<dbReference type="EMBL" id="CP020880">
    <property type="protein sequence ID" value="ART77780.1"/>
    <property type="molecule type" value="Genomic_DNA"/>
</dbReference>
<dbReference type="EMBL" id="VTEU01000002">
    <property type="protein sequence ID" value="TYS60270.1"/>
    <property type="molecule type" value="Genomic_DNA"/>
</dbReference>
<protein>
    <submittedName>
        <fullName evidence="3">Modulator protein</fullName>
    </submittedName>
    <submittedName>
        <fullName evidence="4">PspA/IM30 family protein</fullName>
    </submittedName>
</protein>
<keyword evidence="5" id="KW-1185">Reference proteome</keyword>
<dbReference type="PANTHER" id="PTHR31088:SF6">
    <property type="entry name" value="PHAGE SHOCK PROTEIN A"/>
    <property type="match status" value="1"/>
</dbReference>
<comment type="similarity">
    <text evidence="1">Belongs to the PspA/Vipp/IM30 family.</text>
</comment>
<dbReference type="InterPro" id="IPR007157">
    <property type="entry name" value="PspA_VIPP1"/>
</dbReference>
<dbReference type="PANTHER" id="PTHR31088">
    <property type="entry name" value="MEMBRANE-ASSOCIATED PROTEIN VIPP1, CHLOROPLASTIC"/>
    <property type="match status" value="1"/>
</dbReference>
<accession>A0A1Y0CQX0</accession>
<dbReference type="Pfam" id="PF04012">
    <property type="entry name" value="PspA_IM30"/>
    <property type="match status" value="1"/>
</dbReference>
<sequence>MTNLFSRIKQTLSADFHEVLDKKEQKNPIAMLNQYLRDCEKEVEKVRKLVERQNLLKEEFVKEYHEASSLAEKRSSQAVIAEKAGETELATFAKREHQQYEERANQLKLSLEKVSEDLTNLEQKYEEMKHRLKDMYIKRMELMGRENVARATHRMNQVVDANKAEHSYTKFNEMESYLDRLEHQVNSAYHHNTIDARIAQLEKEITQPEEKTHSLSQ</sequence>
<evidence type="ECO:0000313" key="6">
    <source>
        <dbReference type="Proteomes" id="UP000323393"/>
    </source>
</evidence>
<dbReference type="AlphaFoldDB" id="A0A1Y0CQX0"/>
<evidence type="ECO:0000256" key="1">
    <source>
        <dbReference type="ARBA" id="ARBA00043985"/>
    </source>
</evidence>
<dbReference type="RefSeq" id="WP_088019321.1">
    <property type="nucleotide sequence ID" value="NZ_CP020880.1"/>
</dbReference>